<protein>
    <submittedName>
        <fullName evidence="1">Uncharacterized protein</fullName>
    </submittedName>
</protein>
<accession>A0A846ZH56</accession>
<name>A0A846ZH56_9LACO</name>
<comment type="caution">
    <text evidence="1">The sequence shown here is derived from an EMBL/GenBank/DDBJ whole genome shotgun (WGS) entry which is preliminary data.</text>
</comment>
<organism evidence="1 2">
    <name type="scientific">Leuconostoc holzapfelii</name>
    <dbReference type="NCBI Taxonomy" id="434464"/>
    <lineage>
        <taxon>Bacteria</taxon>
        <taxon>Bacillati</taxon>
        <taxon>Bacillota</taxon>
        <taxon>Bacilli</taxon>
        <taxon>Lactobacillales</taxon>
        <taxon>Lactobacillaceae</taxon>
        <taxon>Leuconostoc</taxon>
    </lineage>
</organism>
<evidence type="ECO:0000313" key="1">
    <source>
        <dbReference type="EMBL" id="NKZ18560.1"/>
    </source>
</evidence>
<evidence type="ECO:0000313" key="2">
    <source>
        <dbReference type="Proteomes" id="UP000590460"/>
    </source>
</evidence>
<proteinExistence type="predicted"/>
<gene>
    <name evidence="1" type="ORF">HF966_05155</name>
</gene>
<dbReference type="RefSeq" id="WP_168676839.1">
    <property type="nucleotide sequence ID" value="NZ_BPKV01000007.1"/>
</dbReference>
<sequence>MDLISYKSGGLEYFEAKYGYMSDKAIKCFRELLVKRELERIDENGVLPDDRANQRMNKYRDEIIEIIEDMRARGYTPKETASYLNGYQDEYTYGNREIVGYFYRERQNGRNKLAQISSAELNIRRQSMMLTHKAGRYSSVELSNYGFAGRKIE</sequence>
<dbReference type="Proteomes" id="UP000590460">
    <property type="component" value="Unassembled WGS sequence"/>
</dbReference>
<dbReference type="AlphaFoldDB" id="A0A846ZH56"/>
<reference evidence="1 2" key="1">
    <citation type="submission" date="2020-04" db="EMBL/GenBank/DDBJ databases">
        <title>MicrobeNet Type strains.</title>
        <authorList>
            <person name="Nicholson A.C."/>
        </authorList>
    </citation>
    <scope>NUCLEOTIDE SEQUENCE [LARGE SCALE GENOMIC DNA]</scope>
    <source>
        <strain evidence="1 2">CCUG 54536</strain>
    </source>
</reference>
<dbReference type="EMBL" id="JAAXPO010000005">
    <property type="protein sequence ID" value="NKZ18560.1"/>
    <property type="molecule type" value="Genomic_DNA"/>
</dbReference>